<feature type="transmembrane region" description="Helical" evidence="11">
    <location>
        <begin position="248"/>
        <end position="271"/>
    </location>
</feature>
<dbReference type="Pfam" id="PF00146">
    <property type="entry name" value="NADHdh"/>
    <property type="match status" value="1"/>
</dbReference>
<evidence type="ECO:0000256" key="3">
    <source>
        <dbReference type="ARBA" id="ARBA00021009"/>
    </source>
</evidence>
<proteinExistence type="inferred from homology"/>
<protein>
    <recommendedName>
        <fullName evidence="3 10">NADH-ubiquinone oxidoreductase chain 1</fullName>
        <ecNumber evidence="10">7.1.1.2</ecNumber>
    </recommendedName>
</protein>
<evidence type="ECO:0000256" key="6">
    <source>
        <dbReference type="ARBA" id="ARBA00022989"/>
    </source>
</evidence>
<dbReference type="InterPro" id="IPR018086">
    <property type="entry name" value="NADH_UbQ_OxRdtase_su1_CS"/>
</dbReference>
<evidence type="ECO:0000256" key="10">
    <source>
        <dbReference type="RuleBase" id="RU000473"/>
    </source>
</evidence>
<dbReference type="EMBL" id="MG257765">
    <property type="protein sequence ID" value="QDH52414.1"/>
    <property type="molecule type" value="Genomic_DNA"/>
</dbReference>
<evidence type="ECO:0000313" key="12">
    <source>
        <dbReference type="EMBL" id="QDH52414.1"/>
    </source>
</evidence>
<keyword evidence="8 11" id="KW-0472">Membrane</keyword>
<keyword evidence="5 9" id="KW-0812">Transmembrane</keyword>
<dbReference type="AlphaFoldDB" id="A0A514ABX4"/>
<evidence type="ECO:0000256" key="9">
    <source>
        <dbReference type="RuleBase" id="RU000471"/>
    </source>
</evidence>
<name>A0A514ABX4_9BILA</name>
<keyword evidence="9" id="KW-0520">NAD</keyword>
<keyword evidence="6 11" id="KW-1133">Transmembrane helix</keyword>
<comment type="catalytic activity">
    <reaction evidence="10">
        <text>a ubiquinone + NADH + 5 H(+)(in) = a ubiquinol + NAD(+) + 4 H(+)(out)</text>
        <dbReference type="Rhea" id="RHEA:29091"/>
        <dbReference type="Rhea" id="RHEA-COMP:9565"/>
        <dbReference type="Rhea" id="RHEA-COMP:9566"/>
        <dbReference type="ChEBI" id="CHEBI:15378"/>
        <dbReference type="ChEBI" id="CHEBI:16389"/>
        <dbReference type="ChEBI" id="CHEBI:17976"/>
        <dbReference type="ChEBI" id="CHEBI:57540"/>
        <dbReference type="ChEBI" id="CHEBI:57945"/>
        <dbReference type="EC" id="7.1.1.2"/>
    </reaction>
</comment>
<gene>
    <name evidence="12" type="primary">ND1</name>
</gene>
<dbReference type="PROSITE" id="PS00668">
    <property type="entry name" value="COMPLEX1_ND1_2"/>
    <property type="match status" value="1"/>
</dbReference>
<dbReference type="CTD" id="4535"/>
<evidence type="ECO:0000256" key="5">
    <source>
        <dbReference type="ARBA" id="ARBA00022692"/>
    </source>
</evidence>
<dbReference type="GO" id="GO:0008137">
    <property type="term" value="F:NADH dehydrogenase (ubiquinone) activity"/>
    <property type="evidence" value="ECO:0007669"/>
    <property type="project" value="UniProtKB-EC"/>
</dbReference>
<evidence type="ECO:0000256" key="1">
    <source>
        <dbReference type="ARBA" id="ARBA00004141"/>
    </source>
</evidence>
<keyword evidence="4" id="KW-0813">Transport</keyword>
<evidence type="ECO:0000256" key="7">
    <source>
        <dbReference type="ARBA" id="ARBA00023075"/>
    </source>
</evidence>
<dbReference type="GO" id="GO:0009060">
    <property type="term" value="P:aerobic respiration"/>
    <property type="evidence" value="ECO:0007669"/>
    <property type="project" value="TreeGrafter"/>
</dbReference>
<evidence type="ECO:0000256" key="11">
    <source>
        <dbReference type="SAM" id="Phobius"/>
    </source>
</evidence>
<feature type="transmembrane region" description="Helical" evidence="11">
    <location>
        <begin position="283"/>
        <end position="304"/>
    </location>
</feature>
<feature type="transmembrane region" description="Helical" evidence="11">
    <location>
        <begin position="67"/>
        <end position="89"/>
    </location>
</feature>
<organism evidence="12">
    <name type="scientific">Gordionus alpestris</name>
    <dbReference type="NCBI Taxonomy" id="1137640"/>
    <lineage>
        <taxon>Eukaryota</taxon>
        <taxon>Metazoa</taxon>
        <taxon>Ecdysozoa</taxon>
        <taxon>Nematomorpha</taxon>
        <taxon>Gordioida</taxon>
        <taxon>Chordodea</taxon>
        <taxon>Chordodoidea</taxon>
        <taxon>Parachordodidae</taxon>
        <taxon>Gordionus</taxon>
    </lineage>
</organism>
<keyword evidence="10 12" id="KW-0496">Mitochondrion</keyword>
<geneLocation type="mitochondrion" evidence="12"/>
<dbReference type="EC" id="7.1.1.2" evidence="10"/>
<feature type="transmembrane region" description="Helical" evidence="11">
    <location>
        <begin position="101"/>
        <end position="123"/>
    </location>
</feature>
<reference evidence="12" key="1">
    <citation type="journal article" date="2019" name="Nucleic Acids Res.">
        <title>Coding palindromes in mitochondrial genes of Nematomorpha.</title>
        <authorList>
            <person name="Mikhailov K.V."/>
            <person name="Efeykin B.D."/>
            <person name="Panchin A.Y."/>
            <person name="Knorre D.A."/>
            <person name="Logacheva M.D."/>
            <person name="Penin A.A."/>
            <person name="Muntyan M.S."/>
            <person name="Nikitin M.A."/>
            <person name="Popova O.V."/>
            <person name="Zanegina O.N."/>
            <person name="Vyssokikh M.Y."/>
            <person name="Spiridonov S.E."/>
            <person name="Aleoshin V.V."/>
            <person name="Panchin Y.V."/>
        </authorList>
    </citation>
    <scope>NUCLEOTIDE SEQUENCE</scope>
</reference>
<dbReference type="InterPro" id="IPR001694">
    <property type="entry name" value="NADH_UbQ_OxRdtase_su1/FPO"/>
</dbReference>
<evidence type="ECO:0000256" key="4">
    <source>
        <dbReference type="ARBA" id="ARBA00022448"/>
    </source>
</evidence>
<feature type="transmembrane region" description="Helical" evidence="11">
    <location>
        <begin position="214"/>
        <end position="242"/>
    </location>
</feature>
<accession>A0A514ABX4</accession>
<evidence type="ECO:0000256" key="8">
    <source>
        <dbReference type="ARBA" id="ARBA00023136"/>
    </source>
</evidence>
<dbReference type="RefSeq" id="YP_009679964.1">
    <property type="nucleotide sequence ID" value="NC_044095.1"/>
</dbReference>
<feature type="transmembrane region" description="Helical" evidence="11">
    <location>
        <begin position="143"/>
        <end position="161"/>
    </location>
</feature>
<dbReference type="PANTHER" id="PTHR11432:SF3">
    <property type="entry name" value="NADH-UBIQUINONE OXIDOREDUCTASE CHAIN 1"/>
    <property type="match status" value="1"/>
</dbReference>
<evidence type="ECO:0000256" key="2">
    <source>
        <dbReference type="ARBA" id="ARBA00010535"/>
    </source>
</evidence>
<dbReference type="GO" id="GO:0005743">
    <property type="term" value="C:mitochondrial inner membrane"/>
    <property type="evidence" value="ECO:0007669"/>
    <property type="project" value="UniProtKB-SubCell"/>
</dbReference>
<comment type="subcellular location">
    <subcellularLocation>
        <location evidence="1">Membrane</location>
        <topology evidence="1">Multi-pass membrane protein</topology>
    </subcellularLocation>
    <subcellularLocation>
        <location evidence="9">Mitochondrion inner membrane</location>
        <topology evidence="9">Multi-pass membrane protein</topology>
    </subcellularLocation>
</comment>
<dbReference type="GeneID" id="41041542"/>
<dbReference type="GO" id="GO:0003954">
    <property type="term" value="F:NADH dehydrogenase activity"/>
    <property type="evidence" value="ECO:0007669"/>
    <property type="project" value="TreeGrafter"/>
</dbReference>
<dbReference type="PANTHER" id="PTHR11432">
    <property type="entry name" value="NADH DEHYDROGENASE SUBUNIT 1"/>
    <property type="match status" value="1"/>
</dbReference>
<comment type="similarity">
    <text evidence="2 9">Belongs to the complex I subunit 1 family.</text>
</comment>
<keyword evidence="7 10" id="KW-0830">Ubiquinone</keyword>
<feature type="transmembrane region" description="Helical" evidence="11">
    <location>
        <begin position="173"/>
        <end position="193"/>
    </location>
</feature>
<sequence>MVLFEFVLTQGSLLVGMSFYTLLERSILGSAQIRKGPNKVLVMGLVQPFMDAIKLFSKGMFMYTYTWWHLWMAAPVLSLGLYLVLFEFVLTQGSFALMNDYTLLVFIMLMGASVYFLIMGGWLSNSKFSMLGGMRAVSQAVSYELIMSFIFLLMGLVVMSYEFEEFMTSMNMYIYMFMYLLVSFLICSLAEMNRTPFDLMEGESELVSGFNVEFYSGFFALIFMAEYISIMLFSLLVSIMWFSQVVKMTAVMSFMVIIGFSSFFSLVFLFIRASYPRIRYDKLMKFSWGELLPFIMVMSLWILMVW</sequence>